<comment type="caution">
    <text evidence="1">The sequence shown here is derived from an EMBL/GenBank/DDBJ whole genome shotgun (WGS) entry which is preliminary data.</text>
</comment>
<evidence type="ECO:0000313" key="2">
    <source>
        <dbReference type="EMBL" id="GBN91508.1"/>
    </source>
</evidence>
<organism evidence="1 3">
    <name type="scientific">Araneus ventricosus</name>
    <name type="common">Orbweaver spider</name>
    <name type="synonym">Epeira ventricosa</name>
    <dbReference type="NCBI Taxonomy" id="182803"/>
    <lineage>
        <taxon>Eukaryota</taxon>
        <taxon>Metazoa</taxon>
        <taxon>Ecdysozoa</taxon>
        <taxon>Arthropoda</taxon>
        <taxon>Chelicerata</taxon>
        <taxon>Arachnida</taxon>
        <taxon>Araneae</taxon>
        <taxon>Araneomorphae</taxon>
        <taxon>Entelegynae</taxon>
        <taxon>Araneoidea</taxon>
        <taxon>Araneidae</taxon>
        <taxon>Araneus</taxon>
    </lineage>
</organism>
<dbReference type="EMBL" id="BGPR01023915">
    <property type="protein sequence ID" value="GBN91508.1"/>
    <property type="molecule type" value="Genomic_DNA"/>
</dbReference>
<sequence>MVSGLLLCRKFAAKLPYQVCRDKLYQEKSNLLQVCMVSELLLCRKFAAKLPHQHEGKPYCNTPCYGALFGPGGFGRGGTESHTYKK</sequence>
<dbReference type="Gene3D" id="2.10.110.10">
    <property type="entry name" value="Cysteine Rich Protein"/>
    <property type="match status" value="1"/>
</dbReference>
<dbReference type="EMBL" id="BGPR01023909">
    <property type="protein sequence ID" value="GBN91496.1"/>
    <property type="molecule type" value="Genomic_DNA"/>
</dbReference>
<name>A0A4Y2SW08_ARAVE</name>
<protein>
    <submittedName>
        <fullName evidence="1">Uncharacterized protein</fullName>
    </submittedName>
</protein>
<dbReference type="AlphaFoldDB" id="A0A4Y2SW08"/>
<dbReference type="Proteomes" id="UP000499080">
    <property type="component" value="Unassembled WGS sequence"/>
</dbReference>
<reference evidence="1 3" key="1">
    <citation type="journal article" date="2019" name="Sci. Rep.">
        <title>Orb-weaving spider Araneus ventricosus genome elucidates the spidroin gene catalogue.</title>
        <authorList>
            <person name="Kono N."/>
            <person name="Nakamura H."/>
            <person name="Ohtoshi R."/>
            <person name="Moran D.A.P."/>
            <person name="Shinohara A."/>
            <person name="Yoshida Y."/>
            <person name="Fujiwara M."/>
            <person name="Mori M."/>
            <person name="Tomita M."/>
            <person name="Arakawa K."/>
        </authorList>
    </citation>
    <scope>NUCLEOTIDE SEQUENCE [LARGE SCALE GENOMIC DNA]</scope>
</reference>
<keyword evidence="3" id="KW-1185">Reference proteome</keyword>
<evidence type="ECO:0000313" key="3">
    <source>
        <dbReference type="Proteomes" id="UP000499080"/>
    </source>
</evidence>
<proteinExistence type="predicted"/>
<dbReference type="SUPFAM" id="SSF57716">
    <property type="entry name" value="Glucocorticoid receptor-like (DNA-binding domain)"/>
    <property type="match status" value="1"/>
</dbReference>
<gene>
    <name evidence="2" type="ORF">AVEN_205149_1</name>
    <name evidence="1" type="ORF">AVEN_213094_1</name>
</gene>
<evidence type="ECO:0000313" key="1">
    <source>
        <dbReference type="EMBL" id="GBN91496.1"/>
    </source>
</evidence>
<accession>A0A4Y2SW08</accession>